<feature type="region of interest" description="Disordered" evidence="1">
    <location>
        <begin position="1"/>
        <end position="44"/>
    </location>
</feature>
<evidence type="ECO:0000256" key="1">
    <source>
        <dbReference type="SAM" id="MobiDB-lite"/>
    </source>
</evidence>
<sequence length="44" mass="4497">MPDLPAGPGARPAEIAGARQSASASAKPGTWWRVPRRAGRAAIS</sequence>
<dbReference type="EMBL" id="MVBM01000001">
    <property type="protein sequence ID" value="OOK82553.1"/>
    <property type="molecule type" value="Genomic_DNA"/>
</dbReference>
<accession>A0A1V3XTI2</accession>
<reference evidence="2 3" key="1">
    <citation type="submission" date="2017-02" db="EMBL/GenBank/DDBJ databases">
        <title>Complete genome sequences of Mycobacterium kansasii strains isolated from rhesus macaques.</title>
        <authorList>
            <person name="Panda A."/>
            <person name="Nagaraj S."/>
            <person name="Zhao X."/>
            <person name="Tettelin H."/>
            <person name="Detolla L.J."/>
        </authorList>
    </citation>
    <scope>NUCLEOTIDE SEQUENCE [LARGE SCALE GENOMIC DNA]</scope>
    <source>
        <strain evidence="2 3">11-3813</strain>
    </source>
</reference>
<dbReference type="AlphaFoldDB" id="A0A1V3XTI2"/>
<dbReference type="Proteomes" id="UP000189229">
    <property type="component" value="Unassembled WGS sequence"/>
</dbReference>
<evidence type="ECO:0000313" key="3">
    <source>
        <dbReference type="Proteomes" id="UP000189229"/>
    </source>
</evidence>
<name>A0A1V3XTI2_MYCKA</name>
<gene>
    <name evidence="2" type="ORF">BZL30_0463</name>
</gene>
<proteinExistence type="predicted"/>
<organism evidence="2 3">
    <name type="scientific">Mycobacterium kansasii</name>
    <dbReference type="NCBI Taxonomy" id="1768"/>
    <lineage>
        <taxon>Bacteria</taxon>
        <taxon>Bacillati</taxon>
        <taxon>Actinomycetota</taxon>
        <taxon>Actinomycetes</taxon>
        <taxon>Mycobacteriales</taxon>
        <taxon>Mycobacteriaceae</taxon>
        <taxon>Mycobacterium</taxon>
    </lineage>
</organism>
<comment type="caution">
    <text evidence="2">The sequence shown here is derived from an EMBL/GenBank/DDBJ whole genome shotgun (WGS) entry which is preliminary data.</text>
</comment>
<protein>
    <submittedName>
        <fullName evidence="2">Uncharacterized protein</fullName>
    </submittedName>
</protein>
<evidence type="ECO:0000313" key="2">
    <source>
        <dbReference type="EMBL" id="OOK82553.1"/>
    </source>
</evidence>
<feature type="compositionally biased region" description="Basic residues" evidence="1">
    <location>
        <begin position="34"/>
        <end position="44"/>
    </location>
</feature>